<comment type="caution">
    <text evidence="7">The sequence shown here is derived from an EMBL/GenBank/DDBJ whole genome shotgun (WGS) entry which is preliminary data.</text>
</comment>
<keyword evidence="3" id="KW-0276">Fatty acid metabolism</keyword>
<dbReference type="Pfam" id="PF00501">
    <property type="entry name" value="AMP-binding"/>
    <property type="match status" value="1"/>
</dbReference>
<evidence type="ECO:0000313" key="7">
    <source>
        <dbReference type="EMBL" id="MFC3961469.1"/>
    </source>
</evidence>
<proteinExistence type="inferred from homology"/>
<dbReference type="PANTHER" id="PTHR43272">
    <property type="entry name" value="LONG-CHAIN-FATTY-ACID--COA LIGASE"/>
    <property type="match status" value="1"/>
</dbReference>
<comment type="similarity">
    <text evidence="1">Belongs to the ATP-dependent AMP-binding enzyme family.</text>
</comment>
<dbReference type="PROSITE" id="PS00141">
    <property type="entry name" value="ASP_PROTEASE"/>
    <property type="match status" value="1"/>
</dbReference>
<keyword evidence="8" id="KW-1185">Reference proteome</keyword>
<keyword evidence="4" id="KW-0443">Lipid metabolism</keyword>
<evidence type="ECO:0000259" key="6">
    <source>
        <dbReference type="Pfam" id="PF00501"/>
    </source>
</evidence>
<dbReference type="RefSeq" id="WP_378611377.1">
    <property type="nucleotide sequence ID" value="NZ_JBHSAX010000005.1"/>
</dbReference>
<dbReference type="InterPro" id="IPR042099">
    <property type="entry name" value="ANL_N_sf"/>
</dbReference>
<dbReference type="InterPro" id="IPR020845">
    <property type="entry name" value="AMP-binding_CS"/>
</dbReference>
<keyword evidence="2" id="KW-0436">Ligase</keyword>
<evidence type="ECO:0000256" key="1">
    <source>
        <dbReference type="ARBA" id="ARBA00006432"/>
    </source>
</evidence>
<accession>A0ABV8DNS0</accession>
<dbReference type="EMBL" id="JBHSAX010000005">
    <property type="protein sequence ID" value="MFC3961469.1"/>
    <property type="molecule type" value="Genomic_DNA"/>
</dbReference>
<dbReference type="Gene3D" id="3.40.50.12780">
    <property type="entry name" value="N-terminal domain of ligase-like"/>
    <property type="match status" value="1"/>
</dbReference>
<evidence type="ECO:0000256" key="3">
    <source>
        <dbReference type="ARBA" id="ARBA00022832"/>
    </source>
</evidence>
<protein>
    <recommendedName>
        <fullName evidence="5">Acyl-CoA synthetase</fullName>
    </recommendedName>
</protein>
<dbReference type="InterPro" id="IPR001969">
    <property type="entry name" value="Aspartic_peptidase_AS"/>
</dbReference>
<dbReference type="SUPFAM" id="SSF56801">
    <property type="entry name" value="Acetyl-CoA synthetase-like"/>
    <property type="match status" value="1"/>
</dbReference>
<evidence type="ECO:0000256" key="5">
    <source>
        <dbReference type="ARBA" id="ARBA00032875"/>
    </source>
</evidence>
<gene>
    <name evidence="7" type="ORF">ACFO0B_05635</name>
</gene>
<evidence type="ECO:0000256" key="4">
    <source>
        <dbReference type="ARBA" id="ARBA00023098"/>
    </source>
</evidence>
<dbReference type="CDD" id="cd05907">
    <property type="entry name" value="VL_LC_FACS_like"/>
    <property type="match status" value="1"/>
</dbReference>
<name>A0ABV8DNS0_9NOCA</name>
<sequence length="597" mass="63085">MQEFSAPPSFQIPPGAEVTSVVFDHAARTPGQVVFQRPIGTSWHDVTAAEFAESVLAVAKGLIASGVGAGDRVAILSGTRYEWVLLNFAVWAAGGCVVAIYETSSADQAGWILADSGTTLLVVETAKHRAIVGEVAATLPQPSEILELDADGIGELRRRGAGLGDEVVHLRRAGLGAPSPATLIYTSGTTGRPKGVCLSHGNLYAESAGARAAMAEIYVENGRTLLFLPLAHIFAQVVMLGAFDSKVVVRLTADWSALGAEFAAFKPTVVFAVPRVFEKIYHGARLKARDKGRGRIFDSAVATAVAYSEALENKGPGPGLRLRHAVFDRLVYGKLRGALGGECTSALSAGAPLSPRLGHFFRGIGVPIYEAYGLTETTAGIVMNTPRHQRIGSVGRPLPGHAVRVAADGELFLRGPVVFDGYWNNPAATDAALIDGWFATGDLGAIDADGYVRITGRKKEIIVTAGGKNVSPALLEDSLCAHPLVDRCMVVGDGMPFIGALITLDPEALPGWIERSAVPRDSTVEQLIGHPVLLAELEAAVAETNGRFSKAEGIRKIRVLAATWSVEGGELTPKMSIKRDIVRKKYAADVDAIYSAD</sequence>
<dbReference type="PANTHER" id="PTHR43272:SF32">
    <property type="entry name" value="AMP-DEPENDENT SYNTHETASE_LIGASE DOMAIN-CONTAINING PROTEIN"/>
    <property type="match status" value="1"/>
</dbReference>
<evidence type="ECO:0000313" key="8">
    <source>
        <dbReference type="Proteomes" id="UP001595696"/>
    </source>
</evidence>
<dbReference type="PROSITE" id="PS00455">
    <property type="entry name" value="AMP_BINDING"/>
    <property type="match status" value="1"/>
</dbReference>
<dbReference type="Pfam" id="PF23562">
    <property type="entry name" value="AMP-binding_C_3"/>
    <property type="match status" value="1"/>
</dbReference>
<organism evidence="7 8">
    <name type="scientific">Nocardia jiangsuensis</name>
    <dbReference type="NCBI Taxonomy" id="1691563"/>
    <lineage>
        <taxon>Bacteria</taxon>
        <taxon>Bacillati</taxon>
        <taxon>Actinomycetota</taxon>
        <taxon>Actinomycetes</taxon>
        <taxon>Mycobacteriales</taxon>
        <taxon>Nocardiaceae</taxon>
        <taxon>Nocardia</taxon>
    </lineage>
</organism>
<dbReference type="InterPro" id="IPR000873">
    <property type="entry name" value="AMP-dep_synth/lig_dom"/>
</dbReference>
<reference evidence="8" key="1">
    <citation type="journal article" date="2019" name="Int. J. Syst. Evol. Microbiol.">
        <title>The Global Catalogue of Microorganisms (GCM) 10K type strain sequencing project: providing services to taxonomists for standard genome sequencing and annotation.</title>
        <authorList>
            <consortium name="The Broad Institute Genomics Platform"/>
            <consortium name="The Broad Institute Genome Sequencing Center for Infectious Disease"/>
            <person name="Wu L."/>
            <person name="Ma J."/>
        </authorList>
    </citation>
    <scope>NUCLEOTIDE SEQUENCE [LARGE SCALE GENOMIC DNA]</scope>
    <source>
        <strain evidence="8">CGMCC 4.7330</strain>
    </source>
</reference>
<evidence type="ECO:0000256" key="2">
    <source>
        <dbReference type="ARBA" id="ARBA00022598"/>
    </source>
</evidence>
<dbReference type="Proteomes" id="UP001595696">
    <property type="component" value="Unassembled WGS sequence"/>
</dbReference>
<feature type="domain" description="AMP-dependent synthetase/ligase" evidence="6">
    <location>
        <begin position="24"/>
        <end position="423"/>
    </location>
</feature>